<evidence type="ECO:0000313" key="2">
    <source>
        <dbReference type="EMBL" id="TKR78198.1"/>
    </source>
</evidence>
<reference evidence="2 3" key="2">
    <citation type="journal article" date="2019" name="G3 (Bethesda)">
        <title>Hybrid Assembly of the Genome of the Entomopathogenic Nematode Steinernema carpocapsae Identifies the X-Chromosome.</title>
        <authorList>
            <person name="Serra L."/>
            <person name="Macchietto M."/>
            <person name="Macias-Munoz A."/>
            <person name="McGill C.J."/>
            <person name="Rodriguez I.M."/>
            <person name="Rodriguez B."/>
            <person name="Murad R."/>
            <person name="Mortazavi A."/>
        </authorList>
    </citation>
    <scope>NUCLEOTIDE SEQUENCE [LARGE SCALE GENOMIC DNA]</scope>
    <source>
        <strain evidence="2 3">ALL</strain>
    </source>
</reference>
<dbReference type="EMBL" id="AZBU02000005">
    <property type="protein sequence ID" value="TKR78198.1"/>
    <property type="molecule type" value="Genomic_DNA"/>
</dbReference>
<reference evidence="2 3" key="1">
    <citation type="journal article" date="2015" name="Genome Biol.">
        <title>Comparative genomics of Steinernema reveals deeply conserved gene regulatory networks.</title>
        <authorList>
            <person name="Dillman A.R."/>
            <person name="Macchietto M."/>
            <person name="Porter C.F."/>
            <person name="Rogers A."/>
            <person name="Williams B."/>
            <person name="Antoshechkin I."/>
            <person name="Lee M.M."/>
            <person name="Goodwin Z."/>
            <person name="Lu X."/>
            <person name="Lewis E.E."/>
            <person name="Goodrich-Blair H."/>
            <person name="Stock S.P."/>
            <person name="Adams B.J."/>
            <person name="Sternberg P.W."/>
            <person name="Mortazavi A."/>
        </authorList>
    </citation>
    <scope>NUCLEOTIDE SEQUENCE [LARGE SCALE GENOMIC DNA]</scope>
    <source>
        <strain evidence="2 3">ALL</strain>
    </source>
</reference>
<name>A0A4U5N6N6_STECR</name>
<feature type="compositionally biased region" description="Basic residues" evidence="1">
    <location>
        <begin position="9"/>
        <end position="19"/>
    </location>
</feature>
<dbReference type="AlphaFoldDB" id="A0A4U5N6N6"/>
<evidence type="ECO:0000313" key="3">
    <source>
        <dbReference type="Proteomes" id="UP000298663"/>
    </source>
</evidence>
<dbReference type="Proteomes" id="UP000298663">
    <property type="component" value="Unassembled WGS sequence"/>
</dbReference>
<sequence length="66" mass="7920">MRKTSEKRSSRKNRASNRGRRGEQNRKRRRFSGFDEPPKVESRSLVGIARKQNRKIPSLYENRDFL</sequence>
<feature type="compositionally biased region" description="Basic and acidic residues" evidence="1">
    <location>
        <begin position="32"/>
        <end position="42"/>
    </location>
</feature>
<evidence type="ECO:0000256" key="1">
    <source>
        <dbReference type="SAM" id="MobiDB-lite"/>
    </source>
</evidence>
<protein>
    <submittedName>
        <fullName evidence="2">Uncharacterized protein</fullName>
    </submittedName>
</protein>
<organism evidence="2 3">
    <name type="scientific">Steinernema carpocapsae</name>
    <name type="common">Entomopathogenic nematode</name>
    <dbReference type="NCBI Taxonomy" id="34508"/>
    <lineage>
        <taxon>Eukaryota</taxon>
        <taxon>Metazoa</taxon>
        <taxon>Ecdysozoa</taxon>
        <taxon>Nematoda</taxon>
        <taxon>Chromadorea</taxon>
        <taxon>Rhabditida</taxon>
        <taxon>Tylenchina</taxon>
        <taxon>Panagrolaimomorpha</taxon>
        <taxon>Strongyloidoidea</taxon>
        <taxon>Steinernematidae</taxon>
        <taxon>Steinernema</taxon>
    </lineage>
</organism>
<comment type="caution">
    <text evidence="2">The sequence shown here is derived from an EMBL/GenBank/DDBJ whole genome shotgun (WGS) entry which is preliminary data.</text>
</comment>
<gene>
    <name evidence="2" type="ORF">L596_019047</name>
</gene>
<accession>A0A4U5N6N6</accession>
<proteinExistence type="predicted"/>
<feature type="region of interest" description="Disordered" evidence="1">
    <location>
        <begin position="1"/>
        <end position="46"/>
    </location>
</feature>
<keyword evidence="3" id="KW-1185">Reference proteome</keyword>